<gene>
    <name evidence="2" type="primary">LOC115890979</name>
</gene>
<proteinExistence type="predicted"/>
<dbReference type="InterPro" id="IPR036691">
    <property type="entry name" value="Endo/exonu/phosph_ase_sf"/>
</dbReference>
<dbReference type="Gene3D" id="3.60.10.10">
    <property type="entry name" value="Endonuclease/exonuclease/phosphatase"/>
    <property type="match status" value="1"/>
</dbReference>
<evidence type="ECO:0000313" key="2">
    <source>
        <dbReference type="RefSeq" id="XP_030767213.1"/>
    </source>
</evidence>
<reference evidence="2" key="1">
    <citation type="submission" date="2025-08" db="UniProtKB">
        <authorList>
            <consortium name="RefSeq"/>
        </authorList>
    </citation>
    <scope>IDENTIFICATION</scope>
    <source>
        <tissue evidence="2">Gonads</tissue>
    </source>
</reference>
<dbReference type="AlphaFoldDB" id="A0A6J2YSY1"/>
<dbReference type="Proteomes" id="UP000504635">
    <property type="component" value="Unplaced"/>
</dbReference>
<dbReference type="RefSeq" id="XP_030767213.1">
    <property type="nucleotide sequence ID" value="XM_030911353.1"/>
</dbReference>
<accession>A0A6J2YSY1</accession>
<dbReference type="OrthoDB" id="410542at2759"/>
<evidence type="ECO:0000313" key="1">
    <source>
        <dbReference type="Proteomes" id="UP000504635"/>
    </source>
</evidence>
<organism evidence="1 2">
    <name type="scientific">Sitophilus oryzae</name>
    <name type="common">Rice weevil</name>
    <name type="synonym">Curculio oryzae</name>
    <dbReference type="NCBI Taxonomy" id="7048"/>
    <lineage>
        <taxon>Eukaryota</taxon>
        <taxon>Metazoa</taxon>
        <taxon>Ecdysozoa</taxon>
        <taxon>Arthropoda</taxon>
        <taxon>Hexapoda</taxon>
        <taxon>Insecta</taxon>
        <taxon>Pterygota</taxon>
        <taxon>Neoptera</taxon>
        <taxon>Endopterygota</taxon>
        <taxon>Coleoptera</taxon>
        <taxon>Polyphaga</taxon>
        <taxon>Cucujiformia</taxon>
        <taxon>Curculionidae</taxon>
        <taxon>Dryophthorinae</taxon>
        <taxon>Sitophilus</taxon>
    </lineage>
</organism>
<keyword evidence="1" id="KW-1185">Reference proteome</keyword>
<protein>
    <submittedName>
        <fullName evidence="2">Craniofacial development protein 2-like</fullName>
    </submittedName>
</protein>
<dbReference type="SUPFAM" id="SSF56219">
    <property type="entry name" value="DNase I-like"/>
    <property type="match status" value="1"/>
</dbReference>
<sequence>MGQYDHFYSGVSKDRRAQLGVSVLIKRNLRKHVHSWEAISERIIKINMTVRENRITIFGVYCIDDDSLVNVKDKFFEDLNNEITKVGKIREIIILGDLNCRVGKSTDSQVVGPYGEDTKNDNGNRLIALCVQNDFKIMNGFYQHRDIHKYTWIQNTRGLRSIIDYNIIKKTPN</sequence>
<dbReference type="KEGG" id="soy:115890979"/>
<dbReference type="GeneID" id="115890979"/>
<name>A0A6J2YSY1_SITOR</name>
<dbReference type="InParanoid" id="A0A6J2YSY1"/>